<evidence type="ECO:0000313" key="11">
    <source>
        <dbReference type="Proteomes" id="UP000237682"/>
    </source>
</evidence>
<protein>
    <submittedName>
        <fullName evidence="10">Gamma-butyrobetaine hydroxylase</fullName>
    </submittedName>
</protein>
<dbReference type="CDD" id="cd00250">
    <property type="entry name" value="CAS_like"/>
    <property type="match status" value="1"/>
</dbReference>
<evidence type="ECO:0000259" key="9">
    <source>
        <dbReference type="Pfam" id="PF06155"/>
    </source>
</evidence>
<evidence type="ECO:0000256" key="5">
    <source>
        <dbReference type="ARBA" id="ARBA00022964"/>
    </source>
</evidence>
<dbReference type="InterPro" id="IPR042098">
    <property type="entry name" value="TauD-like_sf"/>
</dbReference>
<evidence type="ECO:0000256" key="1">
    <source>
        <dbReference type="ARBA" id="ARBA00001954"/>
    </source>
</evidence>
<dbReference type="PANTHER" id="PTHR10696:SF25">
    <property type="entry name" value="OXIDOREDUCTASE AIM17-RELATED"/>
    <property type="match status" value="1"/>
</dbReference>
<dbReference type="Proteomes" id="UP000237682">
    <property type="component" value="Unassembled WGS sequence"/>
</dbReference>
<comment type="cofactor">
    <cofactor evidence="1">
        <name>Fe(2+)</name>
        <dbReference type="ChEBI" id="CHEBI:29033"/>
    </cofactor>
</comment>
<proteinExistence type="inferred from homology"/>
<dbReference type="AlphaFoldDB" id="A0A2S9QGX6"/>
<dbReference type="GO" id="GO:0016706">
    <property type="term" value="F:2-oxoglutarate-dependent dioxygenase activity"/>
    <property type="evidence" value="ECO:0007669"/>
    <property type="project" value="UniProtKB-ARBA"/>
</dbReference>
<dbReference type="FunFam" id="3.60.130.10:FF:000001">
    <property type="entry name" value="Trimethyllysine dioxygenase, mitochondrial"/>
    <property type="match status" value="1"/>
</dbReference>
<dbReference type="GO" id="GO:0046872">
    <property type="term" value="F:metal ion binding"/>
    <property type="evidence" value="ECO:0007669"/>
    <property type="project" value="UniProtKB-KW"/>
</dbReference>
<dbReference type="InterPro" id="IPR050411">
    <property type="entry name" value="AlphaKG_dependent_hydroxylases"/>
</dbReference>
<organism evidence="10 11">
    <name type="scientific">Labrys okinawensis</name>
    <dbReference type="NCBI Taxonomy" id="346911"/>
    <lineage>
        <taxon>Bacteria</taxon>
        <taxon>Pseudomonadati</taxon>
        <taxon>Pseudomonadota</taxon>
        <taxon>Alphaproteobacteria</taxon>
        <taxon>Hyphomicrobiales</taxon>
        <taxon>Xanthobacteraceae</taxon>
        <taxon>Labrys</taxon>
    </lineage>
</organism>
<dbReference type="SUPFAM" id="SSF51197">
    <property type="entry name" value="Clavaminate synthase-like"/>
    <property type="match status" value="1"/>
</dbReference>
<sequence length="370" mass="41570">MQIARLSDQALELRHDGASPIVFPFLWLRDNCPTAFDPQTKERNFDLLSVPDDLKPASAETCDDELVITWPDGHVSRFEQSWLLAHQPGVPRPDAAALPRKIWRAADMPELPRFSGAEILADDRVLLDFLVTTQSLGLSLVDGLAPGQGLDVAQRIGFLRETNFGKVFDVVSKPDPNNLAYTAQALALHTDLANQEIPPGFQFLHCIANEAQGGGSVFADSFAIAEDLRETDPGAFRVLSTVALPFRFHDRAYDIRLRRPVITLRPDGRLDEIRYNAHLTDLIDLPADQLGTFYRAYRAFMKRTRDPAFVIALRLRGGEMVVFDNRRTLHGREAFNPATGFRHLQGCYVDRGEFESRIRVLDRRHDGASL</sequence>
<dbReference type="InterPro" id="IPR003819">
    <property type="entry name" value="TauD/TfdA-like"/>
</dbReference>
<comment type="similarity">
    <text evidence="3">Belongs to the gamma-BBH/TMLD family.</text>
</comment>
<keyword evidence="7" id="KW-0408">Iron</keyword>
<evidence type="ECO:0000256" key="2">
    <source>
        <dbReference type="ARBA" id="ARBA00001961"/>
    </source>
</evidence>
<dbReference type="OrthoDB" id="979809at2"/>
<keyword evidence="5" id="KW-0223">Dioxygenase</keyword>
<dbReference type="InterPro" id="IPR038492">
    <property type="entry name" value="GBBH-like_N_sf"/>
</dbReference>
<dbReference type="Pfam" id="PF02668">
    <property type="entry name" value="TauD"/>
    <property type="match status" value="1"/>
</dbReference>
<evidence type="ECO:0000256" key="7">
    <source>
        <dbReference type="ARBA" id="ARBA00023004"/>
    </source>
</evidence>
<name>A0A2S9QGX6_9HYPH</name>
<comment type="cofactor">
    <cofactor evidence="2">
        <name>L-ascorbate</name>
        <dbReference type="ChEBI" id="CHEBI:38290"/>
    </cofactor>
</comment>
<comment type="caution">
    <text evidence="10">The sequence shown here is derived from an EMBL/GenBank/DDBJ whole genome shotgun (WGS) entry which is preliminary data.</text>
</comment>
<dbReference type="EMBL" id="PUEJ01000002">
    <property type="protein sequence ID" value="PRH88616.1"/>
    <property type="molecule type" value="Genomic_DNA"/>
</dbReference>
<reference evidence="10 11" key="1">
    <citation type="submission" date="2018-02" db="EMBL/GenBank/DDBJ databases">
        <title>Whole genome sequencing of endophytic bacterium.</title>
        <authorList>
            <person name="Eedara R."/>
            <person name="Podile A.R."/>
        </authorList>
    </citation>
    <scope>NUCLEOTIDE SEQUENCE [LARGE SCALE GENOMIC DNA]</scope>
    <source>
        <strain evidence="10 11">RP1T</strain>
    </source>
</reference>
<dbReference type="Gene3D" id="3.60.130.10">
    <property type="entry name" value="Clavaminate synthase-like"/>
    <property type="match status" value="1"/>
</dbReference>
<evidence type="ECO:0000256" key="6">
    <source>
        <dbReference type="ARBA" id="ARBA00023002"/>
    </source>
</evidence>
<keyword evidence="11" id="KW-1185">Reference proteome</keyword>
<gene>
    <name evidence="10" type="ORF">C5L14_05115</name>
</gene>
<dbReference type="Pfam" id="PF06155">
    <property type="entry name" value="GBBH-like_N"/>
    <property type="match status" value="1"/>
</dbReference>
<keyword evidence="6" id="KW-0560">Oxidoreductase</keyword>
<dbReference type="Gene3D" id="3.30.2020.30">
    <property type="match status" value="1"/>
</dbReference>
<evidence type="ECO:0000256" key="3">
    <source>
        <dbReference type="ARBA" id="ARBA00008654"/>
    </source>
</evidence>
<dbReference type="InterPro" id="IPR010376">
    <property type="entry name" value="GBBH-like_N"/>
</dbReference>
<evidence type="ECO:0000259" key="8">
    <source>
        <dbReference type="Pfam" id="PF02668"/>
    </source>
</evidence>
<dbReference type="RefSeq" id="WP_105860967.1">
    <property type="nucleotide sequence ID" value="NZ_PUEJ01000002.1"/>
</dbReference>
<evidence type="ECO:0000256" key="4">
    <source>
        <dbReference type="ARBA" id="ARBA00022723"/>
    </source>
</evidence>
<evidence type="ECO:0000313" key="10">
    <source>
        <dbReference type="EMBL" id="PRH88616.1"/>
    </source>
</evidence>
<feature type="domain" description="Gamma-butyrobetaine hydroxylase-like N-terminal" evidence="9">
    <location>
        <begin position="8"/>
        <end position="83"/>
    </location>
</feature>
<feature type="domain" description="TauD/TfdA-like" evidence="8">
    <location>
        <begin position="134"/>
        <end position="348"/>
    </location>
</feature>
<accession>A0A2S9QGX6</accession>
<dbReference type="PANTHER" id="PTHR10696">
    <property type="entry name" value="GAMMA-BUTYROBETAINE HYDROXYLASE-RELATED"/>
    <property type="match status" value="1"/>
</dbReference>
<keyword evidence="4" id="KW-0479">Metal-binding</keyword>
<dbReference type="GO" id="GO:0045329">
    <property type="term" value="P:carnitine biosynthetic process"/>
    <property type="evidence" value="ECO:0007669"/>
    <property type="project" value="TreeGrafter"/>
</dbReference>